<organism evidence="2 3">
    <name type="scientific">Hibiscus sabdariffa</name>
    <name type="common">roselle</name>
    <dbReference type="NCBI Taxonomy" id="183260"/>
    <lineage>
        <taxon>Eukaryota</taxon>
        <taxon>Viridiplantae</taxon>
        <taxon>Streptophyta</taxon>
        <taxon>Embryophyta</taxon>
        <taxon>Tracheophyta</taxon>
        <taxon>Spermatophyta</taxon>
        <taxon>Magnoliopsida</taxon>
        <taxon>eudicotyledons</taxon>
        <taxon>Gunneridae</taxon>
        <taxon>Pentapetalae</taxon>
        <taxon>rosids</taxon>
        <taxon>malvids</taxon>
        <taxon>Malvales</taxon>
        <taxon>Malvaceae</taxon>
        <taxon>Malvoideae</taxon>
        <taxon>Hibiscus</taxon>
    </lineage>
</organism>
<evidence type="ECO:0000313" key="3">
    <source>
        <dbReference type="Proteomes" id="UP001472677"/>
    </source>
</evidence>
<protein>
    <recommendedName>
        <fullName evidence="1">RNase H type-1 domain-containing protein</fullName>
    </recommendedName>
</protein>
<keyword evidence="3" id="KW-1185">Reference proteome</keyword>
<sequence>MFGLSWDITSFLMRCFHHVILEGDFKVVLTKLILDKEDFLEINTLIWDAKQLSLIFTSSRYHFTSQEGNKVAHAMAQEGAFSSDSIWIVEAPTGVEALATEDRRWIVPT</sequence>
<dbReference type="Pfam" id="PF13456">
    <property type="entry name" value="RVT_3"/>
    <property type="match status" value="1"/>
</dbReference>
<dbReference type="EMBL" id="JBBPBM010000017">
    <property type="protein sequence ID" value="KAK8556580.1"/>
    <property type="molecule type" value="Genomic_DNA"/>
</dbReference>
<evidence type="ECO:0000259" key="1">
    <source>
        <dbReference type="Pfam" id="PF13456"/>
    </source>
</evidence>
<dbReference type="Proteomes" id="UP001472677">
    <property type="component" value="Unassembled WGS sequence"/>
</dbReference>
<comment type="caution">
    <text evidence="2">The sequence shown here is derived from an EMBL/GenBank/DDBJ whole genome shotgun (WGS) entry which is preliminary data.</text>
</comment>
<proteinExistence type="predicted"/>
<gene>
    <name evidence="2" type="ORF">V6N12_002978</name>
</gene>
<dbReference type="InterPro" id="IPR002156">
    <property type="entry name" value="RNaseH_domain"/>
</dbReference>
<name>A0ABR2EAJ6_9ROSI</name>
<evidence type="ECO:0000313" key="2">
    <source>
        <dbReference type="EMBL" id="KAK8556580.1"/>
    </source>
</evidence>
<reference evidence="2 3" key="1">
    <citation type="journal article" date="2024" name="G3 (Bethesda)">
        <title>Genome assembly of Hibiscus sabdariffa L. provides insights into metabolisms of medicinal natural products.</title>
        <authorList>
            <person name="Kim T."/>
        </authorList>
    </citation>
    <scope>NUCLEOTIDE SEQUENCE [LARGE SCALE GENOMIC DNA]</scope>
    <source>
        <strain evidence="2">TK-2024</strain>
        <tissue evidence="2">Old leaves</tissue>
    </source>
</reference>
<accession>A0ABR2EAJ6</accession>
<feature type="domain" description="RNase H type-1" evidence="1">
    <location>
        <begin position="11"/>
        <end position="78"/>
    </location>
</feature>